<accession>A0A8R1UXP6</accession>
<accession>A0A2A6B425</accession>
<feature type="compositionally biased region" description="Basic and acidic residues" evidence="1">
    <location>
        <begin position="662"/>
        <end position="675"/>
    </location>
</feature>
<feature type="signal peptide" evidence="2">
    <location>
        <begin position="1"/>
        <end position="24"/>
    </location>
</feature>
<feature type="compositionally biased region" description="Polar residues" evidence="1">
    <location>
        <begin position="1122"/>
        <end position="1152"/>
    </location>
</feature>
<feature type="compositionally biased region" description="Basic residues" evidence="1">
    <location>
        <begin position="899"/>
        <end position="911"/>
    </location>
</feature>
<feature type="compositionally biased region" description="Polar residues" evidence="1">
    <location>
        <begin position="1188"/>
        <end position="1211"/>
    </location>
</feature>
<feature type="compositionally biased region" description="Polar residues" evidence="1">
    <location>
        <begin position="710"/>
        <end position="725"/>
    </location>
</feature>
<feature type="compositionally biased region" description="Low complexity" evidence="1">
    <location>
        <begin position="1175"/>
        <end position="1187"/>
    </location>
</feature>
<feature type="compositionally biased region" description="Basic and acidic residues" evidence="1">
    <location>
        <begin position="932"/>
        <end position="1002"/>
    </location>
</feature>
<evidence type="ECO:0000256" key="2">
    <source>
        <dbReference type="SAM" id="SignalP"/>
    </source>
</evidence>
<feature type="compositionally biased region" description="Basic and acidic residues" evidence="1">
    <location>
        <begin position="613"/>
        <end position="623"/>
    </location>
</feature>
<proteinExistence type="predicted"/>
<feature type="compositionally biased region" description="Polar residues" evidence="1">
    <location>
        <begin position="1383"/>
        <end position="1418"/>
    </location>
</feature>
<dbReference type="Proteomes" id="UP000005239">
    <property type="component" value="Unassembled WGS sequence"/>
</dbReference>
<evidence type="ECO:0000256" key="1">
    <source>
        <dbReference type="SAM" id="MobiDB-lite"/>
    </source>
</evidence>
<feature type="compositionally biased region" description="Low complexity" evidence="1">
    <location>
        <begin position="558"/>
        <end position="573"/>
    </location>
</feature>
<dbReference type="EnsemblMetazoa" id="PPA39530.1">
    <property type="protein sequence ID" value="PPA39530.1"/>
    <property type="gene ID" value="WBGene00277899"/>
</dbReference>
<protein>
    <submittedName>
        <fullName evidence="3">Uncharacterized protein</fullName>
    </submittedName>
</protein>
<feature type="compositionally biased region" description="Low complexity" evidence="1">
    <location>
        <begin position="641"/>
        <end position="657"/>
    </location>
</feature>
<gene>
    <name evidence="3" type="primary">WBGene00277899</name>
</gene>
<feature type="chain" id="PRO_5043758430" evidence="2">
    <location>
        <begin position="25"/>
        <end position="1635"/>
    </location>
</feature>
<feature type="compositionally biased region" description="Polar residues" evidence="1">
    <location>
        <begin position="1591"/>
        <end position="1635"/>
    </location>
</feature>
<feature type="region of interest" description="Disordered" evidence="1">
    <location>
        <begin position="1122"/>
        <end position="1453"/>
    </location>
</feature>
<feature type="compositionally biased region" description="Low complexity" evidence="1">
    <location>
        <begin position="1518"/>
        <end position="1529"/>
    </location>
</feature>
<feature type="compositionally biased region" description="Basic and acidic residues" evidence="1">
    <location>
        <begin position="912"/>
        <end position="925"/>
    </location>
</feature>
<evidence type="ECO:0000313" key="4">
    <source>
        <dbReference type="Proteomes" id="UP000005239"/>
    </source>
</evidence>
<keyword evidence="4" id="KW-1185">Reference proteome</keyword>
<feature type="compositionally biased region" description="Polar residues" evidence="1">
    <location>
        <begin position="765"/>
        <end position="777"/>
    </location>
</feature>
<feature type="region of interest" description="Disordered" evidence="1">
    <location>
        <begin position="710"/>
        <end position="1108"/>
    </location>
</feature>
<feature type="compositionally biased region" description="Low complexity" evidence="1">
    <location>
        <begin position="1310"/>
        <end position="1334"/>
    </location>
</feature>
<feature type="compositionally biased region" description="Basic and acidic residues" evidence="1">
    <location>
        <begin position="545"/>
        <end position="557"/>
    </location>
</feature>
<feature type="compositionally biased region" description="Polar residues" evidence="1">
    <location>
        <begin position="1078"/>
        <end position="1108"/>
    </location>
</feature>
<keyword evidence="2" id="KW-0732">Signal</keyword>
<reference evidence="4" key="1">
    <citation type="journal article" date="2008" name="Nat. Genet.">
        <title>The Pristionchus pacificus genome provides a unique perspective on nematode lifestyle and parasitism.</title>
        <authorList>
            <person name="Dieterich C."/>
            <person name="Clifton S.W."/>
            <person name="Schuster L.N."/>
            <person name="Chinwalla A."/>
            <person name="Delehaunty K."/>
            <person name="Dinkelacker I."/>
            <person name="Fulton L."/>
            <person name="Fulton R."/>
            <person name="Godfrey J."/>
            <person name="Minx P."/>
            <person name="Mitreva M."/>
            <person name="Roeseler W."/>
            <person name="Tian H."/>
            <person name="Witte H."/>
            <person name="Yang S.P."/>
            <person name="Wilson R.K."/>
            <person name="Sommer R.J."/>
        </authorList>
    </citation>
    <scope>NUCLEOTIDE SEQUENCE [LARGE SCALE GENOMIC DNA]</scope>
    <source>
        <strain evidence="4">PS312</strain>
    </source>
</reference>
<sequence length="1635" mass="177970">MKMVHCRLGLLLLFLSLLHWEAEAEETLGKADSFFDYSLCDKEIGLQWFCYMPKSCRNLKVKNGEVPVINGELETFNDQAEFENCNVLLAIQPHTKNRWRIVLQAQDVSNAASISIEVKKNDATISLSYQCFMDGGMLKGRRDNGNTFNIDDKFGLFGSDTDRVHNMAIMCDFTIKRNDDEVHDKFGLFGSDTDRVHNMAIMCDFTIKRNDDEITFGSGFTAYLKFTGGGSSSTEITHNVDAETLRSQVLRPELMCDLPLYYEEETRNSDEVEYKRFNMDKLIITCPKDFTMRAKKDDRFKSVDVGQLHVPKEGGRIFMYGKDAYRSGLPVHCARKRCKVCEAQNLCPAGSDDCPMIDAHEKDFDECAEFKCTGPFIINGGAVNPKAKPKCDKNIKWMLDGSEITSVKCGAAVQCTDPKQAVAVKDFDKMNVTSTLVTCNDGKDMSYTAGDKQVQLLEVYCNPKDGQWRETLIGGDSSKHENNTEYKNTHILACSISNDRGAVGTGSQNGQTLLFIGIGLRIVALIGIALVLIVCCCKRKQKQDKTESSKKGSKESKSGMPSSSGATGGPASSDKSQKKSGMDEREKIAIGIDQPEDVATGISIEQSAPKTANEIKDEERSNPTERSAIQKTLDLKDGLQTGAAAAKKKTTMATGAGQPESSKADEKEPEDEKGSKGATKVQTAVKKGTLTKNVDGIQAATTMNQDGTQAVTSLLNQDGTQAATQQKRRPTRKGTFLETAVHDPSRGPDGTQQASENGPEEGGTQIPTNGTADTQVGTVAAGRMRIPKGRRRTQPTQQGEDGGPVQDMVTAVDKSDEGDGATGIPRDPTRMHTTQDATRVRTTQDATRIRTTQDRTRTRMMTAAGAEDESAMLDPPGLEDIKTCKEPDEKPKDKEKEHAKKIKSKKQRQTLKPREIELNEKEKKIKAGAKRNRFDYPTMRDIESDWDSEKDKDKVSRETPKKKKSVEDKKKKKSKREEEKEKKESKKKEKEKRRSGEKDKDRKKAKSPAKADFGEVTAIDDGPTGNYYTARTVRGDGTQAVSSAADPTQRKTKTRTALATAFDPTETHPERTMAEPTQAVTAQDHTQGHTTADPTQGGITTQGADGTQGVTTAADFTQALTQGADPTQAGHTTHDPTQAHTTVGGDATTQGETRTRVLTGRSRTKTGGVGRTQSATRTRFTQGATTTHADFTQGGATTLADQTQVHTSADPTQAGYDPTNPDRAPSADGSLEPVIFDETQHVTGTVNDPTQLPSVDTQDGQTRRSRTKSPMTARSGTRPGTTQTRTRADFTQGATTMADPTQAATTVGDGTQIGTRTKTRTRQGGTQTATAGDRTQTRTRDPTRARDPTQTETRGEDGTQAQTEAPDGTQVPSKTKTRKTTGRDFTQTATANDPTQTATDAHGTQTQTTVDPTHQTMTAVDPTRTMTAVGRTRTETKEKTRKSRTQGRTQTQTAVDPTHLTTAKDGTQTQTAVDGTGTMTAVDPTHQTATAVDPKGTVTAVDPTRDRTHSATKMGSRTQTATAAEQTQTNLERTKTQTNADETQGHAATTLGQEQTQAATKQSTAKKRTQTATKGDRTQTATRDKTREGRTQQQTAMTSANKTQTTAKDHTQMTTGHEATQGPTSKDPTQTHPDQ</sequence>
<name>A0A2A6B425_PRIPA</name>
<feature type="compositionally biased region" description="Basic and acidic residues" evidence="1">
    <location>
        <begin position="575"/>
        <end position="588"/>
    </location>
</feature>
<feature type="compositionally biased region" description="Polar residues" evidence="1">
    <location>
        <begin position="1536"/>
        <end position="1563"/>
    </location>
</feature>
<feature type="compositionally biased region" description="Basic and acidic residues" evidence="1">
    <location>
        <begin position="1335"/>
        <end position="1357"/>
    </location>
</feature>
<evidence type="ECO:0000313" key="3">
    <source>
        <dbReference type="EnsemblMetazoa" id="PPA39530.1"/>
    </source>
</evidence>
<feature type="region of interest" description="Disordered" evidence="1">
    <location>
        <begin position="1488"/>
        <end position="1635"/>
    </location>
</feature>
<feature type="compositionally biased region" description="Basic and acidic residues" evidence="1">
    <location>
        <begin position="847"/>
        <end position="857"/>
    </location>
</feature>
<feature type="compositionally biased region" description="Low complexity" evidence="1">
    <location>
        <begin position="1274"/>
        <end position="1285"/>
    </location>
</feature>
<feature type="compositionally biased region" description="Basic and acidic residues" evidence="1">
    <location>
        <begin position="1574"/>
        <end position="1590"/>
    </location>
</feature>
<organism evidence="3 4">
    <name type="scientific">Pristionchus pacificus</name>
    <name type="common">Parasitic nematode worm</name>
    <dbReference type="NCBI Taxonomy" id="54126"/>
    <lineage>
        <taxon>Eukaryota</taxon>
        <taxon>Metazoa</taxon>
        <taxon>Ecdysozoa</taxon>
        <taxon>Nematoda</taxon>
        <taxon>Chromadorea</taxon>
        <taxon>Rhabditida</taxon>
        <taxon>Rhabditina</taxon>
        <taxon>Diplogasteromorpha</taxon>
        <taxon>Diplogasteroidea</taxon>
        <taxon>Neodiplogasteridae</taxon>
        <taxon>Pristionchus</taxon>
    </lineage>
</organism>
<feature type="compositionally biased region" description="Polar residues" evidence="1">
    <location>
        <begin position="1292"/>
        <end position="1309"/>
    </location>
</feature>
<reference evidence="3" key="2">
    <citation type="submission" date="2022-06" db="UniProtKB">
        <authorList>
            <consortium name="EnsemblMetazoa"/>
        </authorList>
    </citation>
    <scope>IDENTIFICATION</scope>
    <source>
        <strain evidence="3">PS312</strain>
    </source>
</reference>
<feature type="compositionally biased region" description="Polar residues" evidence="1">
    <location>
        <begin position="1241"/>
        <end position="1260"/>
    </location>
</feature>
<feature type="compositionally biased region" description="Basic and acidic residues" evidence="1">
    <location>
        <begin position="879"/>
        <end position="898"/>
    </location>
</feature>
<feature type="region of interest" description="Disordered" evidence="1">
    <location>
        <begin position="545"/>
        <end position="684"/>
    </location>
</feature>